<keyword evidence="1" id="KW-0732">Signal</keyword>
<organism evidence="2 3">
    <name type="scientific">Streptomyces fuscichromogenes</name>
    <dbReference type="NCBI Taxonomy" id="1324013"/>
    <lineage>
        <taxon>Bacteria</taxon>
        <taxon>Bacillati</taxon>
        <taxon>Actinomycetota</taxon>
        <taxon>Actinomycetes</taxon>
        <taxon>Kitasatosporales</taxon>
        <taxon>Streptomycetaceae</taxon>
        <taxon>Streptomyces</taxon>
    </lineage>
</organism>
<dbReference type="EMBL" id="BMML01000002">
    <property type="protein sequence ID" value="GGM93563.1"/>
    <property type="molecule type" value="Genomic_DNA"/>
</dbReference>
<sequence>MGALRRIWRRPRGTRVAAVTGLALIAVGGAAACRPSDLNSATVAYTTDVTATAELKRQHVDVNWLTCTGSYGSAPKATASTASTASTKTAKATRTPSATATTVVSVDCQGRTKDGRSITVTGRVTKAVSGACVRGSLVAEVGGKEWFRVNGLGDCDATPGPTYSTYRPPTYGQRPGPTVTVTKTVWCQGDPKCWPVQGK</sequence>
<evidence type="ECO:0000313" key="3">
    <source>
        <dbReference type="Proteomes" id="UP000653411"/>
    </source>
</evidence>
<proteinExistence type="predicted"/>
<keyword evidence="2" id="KW-0449">Lipoprotein</keyword>
<dbReference type="Proteomes" id="UP000653411">
    <property type="component" value="Unassembled WGS sequence"/>
</dbReference>
<comment type="caution">
    <text evidence="2">The sequence shown here is derived from an EMBL/GenBank/DDBJ whole genome shotgun (WGS) entry which is preliminary data.</text>
</comment>
<accession>A0A917X9D9</accession>
<dbReference type="RefSeq" id="WP_189261515.1">
    <property type="nucleotide sequence ID" value="NZ_BMML01000002.1"/>
</dbReference>
<feature type="signal peptide" evidence="1">
    <location>
        <begin position="1"/>
        <end position="32"/>
    </location>
</feature>
<reference evidence="2" key="1">
    <citation type="journal article" date="2014" name="Int. J. Syst. Evol. Microbiol.">
        <title>Complete genome sequence of Corynebacterium casei LMG S-19264T (=DSM 44701T), isolated from a smear-ripened cheese.</title>
        <authorList>
            <consortium name="US DOE Joint Genome Institute (JGI-PGF)"/>
            <person name="Walter F."/>
            <person name="Albersmeier A."/>
            <person name="Kalinowski J."/>
            <person name="Ruckert C."/>
        </authorList>
    </citation>
    <scope>NUCLEOTIDE SEQUENCE</scope>
    <source>
        <strain evidence="2">CGMCC 4.7110</strain>
    </source>
</reference>
<gene>
    <name evidence="2" type="ORF">GCM10011578_012190</name>
</gene>
<evidence type="ECO:0000313" key="2">
    <source>
        <dbReference type="EMBL" id="GGM93563.1"/>
    </source>
</evidence>
<feature type="chain" id="PRO_5038008058" evidence="1">
    <location>
        <begin position="33"/>
        <end position="199"/>
    </location>
</feature>
<protein>
    <submittedName>
        <fullName evidence="2">Lipoprotein</fullName>
    </submittedName>
</protein>
<keyword evidence="3" id="KW-1185">Reference proteome</keyword>
<evidence type="ECO:0000256" key="1">
    <source>
        <dbReference type="SAM" id="SignalP"/>
    </source>
</evidence>
<reference evidence="2" key="2">
    <citation type="submission" date="2020-09" db="EMBL/GenBank/DDBJ databases">
        <authorList>
            <person name="Sun Q."/>
            <person name="Zhou Y."/>
        </authorList>
    </citation>
    <scope>NUCLEOTIDE SEQUENCE</scope>
    <source>
        <strain evidence="2">CGMCC 4.7110</strain>
    </source>
</reference>
<name>A0A917X9D9_9ACTN</name>
<dbReference type="AlphaFoldDB" id="A0A917X9D9"/>
<dbReference type="PROSITE" id="PS51257">
    <property type="entry name" value="PROKAR_LIPOPROTEIN"/>
    <property type="match status" value="1"/>
</dbReference>